<dbReference type="PANTHER" id="PTHR37423:SF5">
    <property type="entry name" value="SOLUBLE LYTIC MUREIN TRANSGLYCOSYLASE"/>
    <property type="match status" value="1"/>
</dbReference>
<dbReference type="InterPro" id="IPR000189">
    <property type="entry name" value="Transglyc_AS"/>
</dbReference>
<name>A0ABW8NNE9_9GAMM</name>
<dbReference type="SUPFAM" id="SSF48435">
    <property type="entry name" value="Bacterial muramidases"/>
    <property type="match status" value="1"/>
</dbReference>
<evidence type="ECO:0000259" key="4">
    <source>
        <dbReference type="Pfam" id="PF01464"/>
    </source>
</evidence>
<protein>
    <submittedName>
        <fullName evidence="6">Transglycosylase SLT domain-containing protein</fullName>
    </submittedName>
</protein>
<dbReference type="PROSITE" id="PS00922">
    <property type="entry name" value="TRANSGLYCOSYLASE"/>
    <property type="match status" value="1"/>
</dbReference>
<dbReference type="Pfam" id="PF14718">
    <property type="entry name" value="SLT_L"/>
    <property type="match status" value="1"/>
</dbReference>
<evidence type="ECO:0000313" key="7">
    <source>
        <dbReference type="Proteomes" id="UP001620597"/>
    </source>
</evidence>
<keyword evidence="2 3" id="KW-0732">Signal</keyword>
<dbReference type="RefSeq" id="WP_416207297.1">
    <property type="nucleotide sequence ID" value="NZ_JBBKTX010000030.1"/>
</dbReference>
<feature type="domain" description="Lytic transglycosylase superhelical linker" evidence="5">
    <location>
        <begin position="439"/>
        <end position="505"/>
    </location>
</feature>
<accession>A0ABW8NNE9</accession>
<gene>
    <name evidence="6" type="ORF">WG929_18670</name>
</gene>
<dbReference type="PANTHER" id="PTHR37423">
    <property type="entry name" value="SOLUBLE LYTIC MUREIN TRANSGLYCOSYLASE-RELATED"/>
    <property type="match status" value="1"/>
</dbReference>
<dbReference type="Gene3D" id="1.10.530.10">
    <property type="match status" value="1"/>
</dbReference>
<feature type="signal peptide" evidence="3">
    <location>
        <begin position="1"/>
        <end position="21"/>
    </location>
</feature>
<dbReference type="InterPro" id="IPR008258">
    <property type="entry name" value="Transglycosylase_SLT_dom_1"/>
</dbReference>
<evidence type="ECO:0000256" key="2">
    <source>
        <dbReference type="ARBA" id="ARBA00022729"/>
    </source>
</evidence>
<dbReference type="Pfam" id="PF01464">
    <property type="entry name" value="SLT"/>
    <property type="match status" value="1"/>
</dbReference>
<keyword evidence="7" id="KW-1185">Reference proteome</keyword>
<organism evidence="6 7">
    <name type="scientific">Oceanobacter antarcticus</name>
    <dbReference type="NCBI Taxonomy" id="3133425"/>
    <lineage>
        <taxon>Bacteria</taxon>
        <taxon>Pseudomonadati</taxon>
        <taxon>Pseudomonadota</taxon>
        <taxon>Gammaproteobacteria</taxon>
        <taxon>Oceanospirillales</taxon>
        <taxon>Oceanospirillaceae</taxon>
        <taxon>Oceanobacter</taxon>
    </lineage>
</organism>
<feature type="chain" id="PRO_5046363388" evidence="3">
    <location>
        <begin position="22"/>
        <end position="690"/>
    </location>
</feature>
<feature type="domain" description="Transglycosylase SLT" evidence="4">
    <location>
        <begin position="516"/>
        <end position="629"/>
    </location>
</feature>
<dbReference type="Proteomes" id="UP001620597">
    <property type="component" value="Unassembled WGS sequence"/>
</dbReference>
<sequence>MKAAQLVLSLLIMLYSVSSVADEGTEHFLEPEADAVYVQFVEIEQQLKTASYEAVAGLLTPLQQYPLYPYLQYQAYLRFPARLTQAEVNQFLDAYPLFPSRTYLQQAWLTQLAKDGRWQEWITAYQRLPNKSAAYQCDLAQAYLHTDQQEQGLALTASLWLVGKSQPKACDALFEQWAQLGNPTASMAQKRYWLAAQAGEMRLARYLHRYLDEDGNRLASAYEALLKQPERVATADVSIFPAMAQQQVIKKAFQSLARQSVEPAAQQWLAYRSHLPAASSLVHTLDVYIGKRLAYAQTDTAAELLSRLDPDHQYSELTEARLRQALGADVIDWAVVLTLITTLPADLQASDRWQYWYVNAMQNQTPVSPVVDDEIGDESVAEIKTVEGQTSESQPLDDIWNQLAQSRSFYGFLAAAHQQLPYHLNNQPFNVNADVLTELQKNPAIQRAKEWLKLDRPTEAQREWLSARARLAPDERQHMAALSFEWGWYHRSIMDAIRQQQWNYLDARFPPLFTDLFDRQASKNEIDVTWATAIARQESAFKPEAMSPVGARGLMQLMPSTAKLTAKKYGISLAGTEPLFNPETNIALGSAYLAEMYQRFDGNRTYASAAYNAGPNRVERWLKERGHLPLDAWIETIPYAETRQYVQNVLAFRVIYAQRAGQEVAMLSPSERLLLAYQQQSEPSEPDTVN</sequence>
<evidence type="ECO:0000313" key="6">
    <source>
        <dbReference type="EMBL" id="MFK4754434.1"/>
    </source>
</evidence>
<comment type="similarity">
    <text evidence="1">Belongs to the transglycosylase Slt family.</text>
</comment>
<dbReference type="EMBL" id="JBBKTX010000030">
    <property type="protein sequence ID" value="MFK4754434.1"/>
    <property type="molecule type" value="Genomic_DNA"/>
</dbReference>
<proteinExistence type="inferred from homology"/>
<dbReference type="InterPro" id="IPR008939">
    <property type="entry name" value="Lytic_TGlycosylase_superhlx_U"/>
</dbReference>
<reference evidence="6 7" key="1">
    <citation type="submission" date="2024-03" db="EMBL/GenBank/DDBJ databases">
        <title>High-quality draft genome sequence of Oceanobacter sp. wDCs-4.</title>
        <authorList>
            <person name="Dong C."/>
        </authorList>
    </citation>
    <scope>NUCLEOTIDE SEQUENCE [LARGE SCALE GENOMIC DNA]</scope>
    <source>
        <strain evidence="7">wDCs-4</strain>
    </source>
</reference>
<evidence type="ECO:0000256" key="3">
    <source>
        <dbReference type="SAM" id="SignalP"/>
    </source>
</evidence>
<dbReference type="SUPFAM" id="SSF53955">
    <property type="entry name" value="Lysozyme-like"/>
    <property type="match status" value="1"/>
</dbReference>
<dbReference type="Gene3D" id="1.25.20.10">
    <property type="entry name" value="Bacterial muramidases"/>
    <property type="match status" value="1"/>
</dbReference>
<evidence type="ECO:0000256" key="1">
    <source>
        <dbReference type="ARBA" id="ARBA00007734"/>
    </source>
</evidence>
<comment type="caution">
    <text evidence="6">The sequence shown here is derived from an EMBL/GenBank/DDBJ whole genome shotgun (WGS) entry which is preliminary data.</text>
</comment>
<dbReference type="CDD" id="cd13401">
    <property type="entry name" value="Slt70-like"/>
    <property type="match status" value="1"/>
</dbReference>
<dbReference type="InterPro" id="IPR012289">
    <property type="entry name" value="Lytic_TGlycosylase_superhlx_L"/>
</dbReference>
<dbReference type="InterPro" id="IPR037061">
    <property type="entry name" value="Lytic_TGlycoase_superhlx_L_sf"/>
</dbReference>
<dbReference type="Gene3D" id="1.10.1240.20">
    <property type="entry name" value="Lytic transglycosylase, superhelical linker domain"/>
    <property type="match status" value="1"/>
</dbReference>
<dbReference type="InterPro" id="IPR023346">
    <property type="entry name" value="Lysozyme-like_dom_sf"/>
</dbReference>
<evidence type="ECO:0000259" key="5">
    <source>
        <dbReference type="Pfam" id="PF14718"/>
    </source>
</evidence>